<dbReference type="AlphaFoldDB" id="A0A1T5EPC2"/>
<proteinExistence type="predicted"/>
<evidence type="ECO:0000313" key="1">
    <source>
        <dbReference type="EMBL" id="SKB85821.1"/>
    </source>
</evidence>
<dbReference type="STRING" id="572036.SAMN05661099_3101"/>
<keyword evidence="2" id="KW-1185">Reference proteome</keyword>
<gene>
    <name evidence="1" type="ORF">SAMN05661099_3101</name>
</gene>
<sequence>MIETSTPTTNSLQNDMVQHTAIPEELGEEEQSFYDSIKKNLNLIVKTPGKDVIARILSYSKTV</sequence>
<evidence type="ECO:0000313" key="2">
    <source>
        <dbReference type="Proteomes" id="UP000189981"/>
    </source>
</evidence>
<accession>A0A1T5EPC2</accession>
<protein>
    <submittedName>
        <fullName evidence="1">Uncharacterized protein</fullName>
    </submittedName>
</protein>
<reference evidence="2" key="1">
    <citation type="submission" date="2017-02" db="EMBL/GenBank/DDBJ databases">
        <authorList>
            <person name="Varghese N."/>
            <person name="Submissions S."/>
        </authorList>
    </citation>
    <scope>NUCLEOTIDE SEQUENCE [LARGE SCALE GENOMIC DNA]</scope>
    <source>
        <strain evidence="2">DSM 22385</strain>
    </source>
</reference>
<dbReference type="OrthoDB" id="799469at2"/>
<dbReference type="EMBL" id="FUYR01000004">
    <property type="protein sequence ID" value="SKB85821.1"/>
    <property type="molecule type" value="Genomic_DNA"/>
</dbReference>
<organism evidence="1 2">
    <name type="scientific">Daejeonella lutea</name>
    <dbReference type="NCBI Taxonomy" id="572036"/>
    <lineage>
        <taxon>Bacteria</taxon>
        <taxon>Pseudomonadati</taxon>
        <taxon>Bacteroidota</taxon>
        <taxon>Sphingobacteriia</taxon>
        <taxon>Sphingobacteriales</taxon>
        <taxon>Sphingobacteriaceae</taxon>
        <taxon>Daejeonella</taxon>
    </lineage>
</organism>
<dbReference type="RefSeq" id="WP_079703614.1">
    <property type="nucleotide sequence ID" value="NZ_FUYR01000004.1"/>
</dbReference>
<name>A0A1T5EPC2_9SPHI</name>
<dbReference type="Proteomes" id="UP000189981">
    <property type="component" value="Unassembled WGS sequence"/>
</dbReference>